<name>A0ABR6E2I9_9HYPH</name>
<proteinExistence type="predicted"/>
<keyword evidence="2" id="KW-1185">Reference proteome</keyword>
<accession>A0ABR6E2I9</accession>
<sequence>MLKSIFALTAVSIIGLSVVACTPTDEQIATYGSMFKK</sequence>
<evidence type="ECO:0000313" key="1">
    <source>
        <dbReference type="EMBL" id="MBA9082772.1"/>
    </source>
</evidence>
<evidence type="ECO:0008006" key="3">
    <source>
        <dbReference type="Google" id="ProtNLM"/>
    </source>
</evidence>
<gene>
    <name evidence="1" type="ORF">GGR10_000613</name>
</gene>
<comment type="caution">
    <text evidence="1">The sequence shown here is derived from an EMBL/GenBank/DDBJ whole genome shotgun (WGS) entry which is preliminary data.</text>
</comment>
<reference evidence="1 2" key="1">
    <citation type="submission" date="2020-08" db="EMBL/GenBank/DDBJ databases">
        <title>Genomic Encyclopedia of Type Strains, Phase IV (KMG-IV): sequencing the most valuable type-strain genomes for metagenomic binning, comparative biology and taxonomic classification.</title>
        <authorList>
            <person name="Goeker M."/>
        </authorList>
    </citation>
    <scope>NUCLEOTIDE SEQUENCE [LARGE SCALE GENOMIC DNA]</scope>
    <source>
        <strain evidence="1 2">DSM 21431</strain>
    </source>
</reference>
<dbReference type="PROSITE" id="PS51257">
    <property type="entry name" value="PROKAR_LIPOPROTEIN"/>
    <property type="match status" value="1"/>
</dbReference>
<protein>
    <recommendedName>
        <fullName evidence="3">Lipoprotein</fullName>
    </recommendedName>
</protein>
<organism evidence="1 2">
    <name type="scientific">Bartonella chomelii</name>
    <dbReference type="NCBI Taxonomy" id="236402"/>
    <lineage>
        <taxon>Bacteria</taxon>
        <taxon>Pseudomonadati</taxon>
        <taxon>Pseudomonadota</taxon>
        <taxon>Alphaproteobacteria</taxon>
        <taxon>Hyphomicrobiales</taxon>
        <taxon>Bartonellaceae</taxon>
        <taxon>Bartonella</taxon>
    </lineage>
</organism>
<dbReference type="Proteomes" id="UP000548119">
    <property type="component" value="Unassembled WGS sequence"/>
</dbReference>
<evidence type="ECO:0000313" key="2">
    <source>
        <dbReference type="Proteomes" id="UP000548119"/>
    </source>
</evidence>
<dbReference type="EMBL" id="JACJIR010000002">
    <property type="protein sequence ID" value="MBA9082772.1"/>
    <property type="molecule type" value="Genomic_DNA"/>
</dbReference>